<protein>
    <submittedName>
        <fullName evidence="7">Alcohol dehydrogenase catalytic domain-containing protein</fullName>
    </submittedName>
</protein>
<evidence type="ECO:0000256" key="2">
    <source>
        <dbReference type="ARBA" id="ARBA00008072"/>
    </source>
</evidence>
<comment type="similarity">
    <text evidence="2">Belongs to the zinc-containing alcohol dehydrogenase family.</text>
</comment>
<evidence type="ECO:0000256" key="4">
    <source>
        <dbReference type="ARBA" id="ARBA00022833"/>
    </source>
</evidence>
<sequence>MSTARTSTADPTTAAGIPTHRALVREPGGVRLRLRPTPQPAPGELLVATQVAGLCGTDIQMLRGLRDDPAPVIGHEGIARVVAAGPGVPDALRRPGTPVVVNPTHASDPSFLLGHNVDGLLQERTLVPATAVRDGLVVPLEREPDAVLGALIEPLAAVRYALALLATSRPRTLVVYGEGTIGQLAVRAARHRLGDGVRVLLVHHTPAGLAWSARRAVSGVESTLGSVPPLGPEPVAALLATPRDGTPDALAAALRLGGGELTVDLFGGLPPGAADPLLPGVDLSAVRAANCAGQPVPYAFTTADTTDGRRVRLTGHRGVGNHHLAEAAAELCRYPDTYRDLVTHVVGPSEAARIMTDLSTGPGRTVAGSRLVKLAVRFAPAPPEPLESP</sequence>
<evidence type="ECO:0000259" key="6">
    <source>
        <dbReference type="Pfam" id="PF08240"/>
    </source>
</evidence>
<dbReference type="InterPro" id="IPR013154">
    <property type="entry name" value="ADH-like_N"/>
</dbReference>
<proteinExistence type="inferred from homology"/>
<organism evidence="7 8">
    <name type="scientific">Kitasatospora cathayae</name>
    <dbReference type="NCBI Taxonomy" id="3004092"/>
    <lineage>
        <taxon>Bacteria</taxon>
        <taxon>Bacillati</taxon>
        <taxon>Actinomycetota</taxon>
        <taxon>Actinomycetes</taxon>
        <taxon>Kitasatosporales</taxon>
        <taxon>Streptomycetaceae</taxon>
        <taxon>Kitasatospora</taxon>
    </lineage>
</organism>
<dbReference type="Gene3D" id="3.90.180.10">
    <property type="entry name" value="Medium-chain alcohol dehydrogenases, catalytic domain"/>
    <property type="match status" value="1"/>
</dbReference>
<comment type="cofactor">
    <cofactor evidence="1">
        <name>Zn(2+)</name>
        <dbReference type="ChEBI" id="CHEBI:29105"/>
    </cofactor>
</comment>
<keyword evidence="4" id="KW-0862">Zinc</keyword>
<keyword evidence="5" id="KW-0560">Oxidoreductase</keyword>
<accession>A0ABY7QDT2</accession>
<dbReference type="PANTHER" id="PTHR43350">
    <property type="entry name" value="NAD-DEPENDENT ALCOHOL DEHYDROGENASE"/>
    <property type="match status" value="1"/>
</dbReference>
<dbReference type="InterPro" id="IPR011032">
    <property type="entry name" value="GroES-like_sf"/>
</dbReference>
<evidence type="ECO:0000313" key="7">
    <source>
        <dbReference type="EMBL" id="WBP90772.1"/>
    </source>
</evidence>
<gene>
    <name evidence="7" type="ORF">O1G21_36180</name>
</gene>
<keyword evidence="3" id="KW-0479">Metal-binding</keyword>
<evidence type="ECO:0000313" key="8">
    <source>
        <dbReference type="Proteomes" id="UP001212821"/>
    </source>
</evidence>
<reference evidence="8" key="1">
    <citation type="submission" date="2022-12" db="EMBL/GenBank/DDBJ databases">
        <authorList>
            <person name="Mo P."/>
        </authorList>
    </citation>
    <scope>NUCLEOTIDE SEQUENCE [LARGE SCALE GENOMIC DNA]</scope>
    <source>
        <strain evidence="8">HUAS 3-15</strain>
    </source>
</reference>
<dbReference type="Pfam" id="PF08240">
    <property type="entry name" value="ADH_N"/>
    <property type="match status" value="1"/>
</dbReference>
<dbReference type="EMBL" id="CP115450">
    <property type="protein sequence ID" value="WBP90772.1"/>
    <property type="molecule type" value="Genomic_DNA"/>
</dbReference>
<feature type="domain" description="Alcohol dehydrogenase-like N-terminal" evidence="6">
    <location>
        <begin position="42"/>
        <end position="131"/>
    </location>
</feature>
<evidence type="ECO:0000256" key="1">
    <source>
        <dbReference type="ARBA" id="ARBA00001947"/>
    </source>
</evidence>
<name>A0ABY7QDT2_9ACTN</name>
<dbReference type="SUPFAM" id="SSF50129">
    <property type="entry name" value="GroES-like"/>
    <property type="match status" value="1"/>
</dbReference>
<dbReference type="PANTHER" id="PTHR43350:SF19">
    <property type="entry name" value="D-GULOSIDE 3-DEHYDROGENASE"/>
    <property type="match status" value="1"/>
</dbReference>
<keyword evidence="8" id="KW-1185">Reference proteome</keyword>
<dbReference type="Proteomes" id="UP001212821">
    <property type="component" value="Chromosome"/>
</dbReference>
<evidence type="ECO:0000256" key="3">
    <source>
        <dbReference type="ARBA" id="ARBA00022723"/>
    </source>
</evidence>
<evidence type="ECO:0000256" key="5">
    <source>
        <dbReference type="ARBA" id="ARBA00023002"/>
    </source>
</evidence>
<dbReference type="RefSeq" id="WP_270149772.1">
    <property type="nucleotide sequence ID" value="NZ_CP115450.1"/>
</dbReference>